<dbReference type="EMBL" id="JBDJAW010000019">
    <property type="protein sequence ID" value="MEN3537972.1"/>
    <property type="molecule type" value="Genomic_DNA"/>
</dbReference>
<keyword evidence="9" id="KW-0902">Two-component regulatory system</keyword>
<feature type="region of interest" description="Disordered" evidence="11">
    <location>
        <begin position="401"/>
        <end position="435"/>
    </location>
</feature>
<feature type="domain" description="Histidine kinase" evidence="13">
    <location>
        <begin position="190"/>
        <end position="403"/>
    </location>
</feature>
<feature type="transmembrane region" description="Helical" evidence="12">
    <location>
        <begin position="21"/>
        <end position="46"/>
    </location>
</feature>
<dbReference type="Pfam" id="PF00512">
    <property type="entry name" value="HisKA"/>
    <property type="match status" value="1"/>
</dbReference>
<dbReference type="PANTHER" id="PTHR45436">
    <property type="entry name" value="SENSOR HISTIDINE KINASE YKOH"/>
    <property type="match status" value="1"/>
</dbReference>
<dbReference type="RefSeq" id="WP_346227923.1">
    <property type="nucleotide sequence ID" value="NZ_JBDJAW010000019.1"/>
</dbReference>
<organism evidence="14 15">
    <name type="scientific">Microbispora maris</name>
    <dbReference type="NCBI Taxonomy" id="3144104"/>
    <lineage>
        <taxon>Bacteria</taxon>
        <taxon>Bacillati</taxon>
        <taxon>Actinomycetota</taxon>
        <taxon>Actinomycetes</taxon>
        <taxon>Streptosporangiales</taxon>
        <taxon>Streptosporangiaceae</taxon>
        <taxon>Microbispora</taxon>
    </lineage>
</organism>
<dbReference type="CDD" id="cd00075">
    <property type="entry name" value="HATPase"/>
    <property type="match status" value="1"/>
</dbReference>
<dbReference type="InterPro" id="IPR003594">
    <property type="entry name" value="HATPase_dom"/>
</dbReference>
<dbReference type="GO" id="GO:0016301">
    <property type="term" value="F:kinase activity"/>
    <property type="evidence" value="ECO:0007669"/>
    <property type="project" value="UniProtKB-KW"/>
</dbReference>
<keyword evidence="6 12" id="KW-0812">Transmembrane</keyword>
<gene>
    <name evidence="14" type="ORF">AAH991_22850</name>
</gene>
<dbReference type="Pfam" id="PF02518">
    <property type="entry name" value="HATPase_c"/>
    <property type="match status" value="1"/>
</dbReference>
<dbReference type="Gene3D" id="3.30.565.10">
    <property type="entry name" value="Histidine kinase-like ATPase, C-terminal domain"/>
    <property type="match status" value="1"/>
</dbReference>
<evidence type="ECO:0000259" key="13">
    <source>
        <dbReference type="PROSITE" id="PS50109"/>
    </source>
</evidence>
<dbReference type="InterPro" id="IPR036890">
    <property type="entry name" value="HATPase_C_sf"/>
</dbReference>
<evidence type="ECO:0000256" key="8">
    <source>
        <dbReference type="ARBA" id="ARBA00022989"/>
    </source>
</evidence>
<dbReference type="InterPro" id="IPR005467">
    <property type="entry name" value="His_kinase_dom"/>
</dbReference>
<evidence type="ECO:0000256" key="10">
    <source>
        <dbReference type="ARBA" id="ARBA00023136"/>
    </source>
</evidence>
<dbReference type="PRINTS" id="PR00344">
    <property type="entry name" value="BCTRLSENSOR"/>
</dbReference>
<evidence type="ECO:0000313" key="15">
    <source>
        <dbReference type="Proteomes" id="UP001447516"/>
    </source>
</evidence>
<evidence type="ECO:0000256" key="9">
    <source>
        <dbReference type="ARBA" id="ARBA00023012"/>
    </source>
</evidence>
<proteinExistence type="predicted"/>
<dbReference type="SUPFAM" id="SSF55874">
    <property type="entry name" value="ATPase domain of HSP90 chaperone/DNA topoisomerase II/histidine kinase"/>
    <property type="match status" value="1"/>
</dbReference>
<keyword evidence="7 14" id="KW-0418">Kinase</keyword>
<evidence type="ECO:0000256" key="5">
    <source>
        <dbReference type="ARBA" id="ARBA00022679"/>
    </source>
</evidence>
<comment type="caution">
    <text evidence="14">The sequence shown here is derived from an EMBL/GenBank/DDBJ whole genome shotgun (WGS) entry which is preliminary data.</text>
</comment>
<dbReference type="EC" id="2.7.13.3" evidence="3"/>
<evidence type="ECO:0000256" key="1">
    <source>
        <dbReference type="ARBA" id="ARBA00000085"/>
    </source>
</evidence>
<evidence type="ECO:0000256" key="3">
    <source>
        <dbReference type="ARBA" id="ARBA00012438"/>
    </source>
</evidence>
<evidence type="ECO:0000256" key="12">
    <source>
        <dbReference type="SAM" id="Phobius"/>
    </source>
</evidence>
<dbReference type="Proteomes" id="UP001447516">
    <property type="component" value="Unassembled WGS sequence"/>
</dbReference>
<accession>A0ABV0AT17</accession>
<dbReference type="InterPro" id="IPR003661">
    <property type="entry name" value="HisK_dim/P_dom"/>
</dbReference>
<dbReference type="Gene3D" id="1.10.287.130">
    <property type="match status" value="1"/>
</dbReference>
<dbReference type="PROSITE" id="PS50109">
    <property type="entry name" value="HIS_KIN"/>
    <property type="match status" value="1"/>
</dbReference>
<keyword evidence="8 12" id="KW-1133">Transmembrane helix</keyword>
<protein>
    <recommendedName>
        <fullName evidence="3">histidine kinase</fullName>
        <ecNumber evidence="3">2.7.13.3</ecNumber>
    </recommendedName>
</protein>
<dbReference type="CDD" id="cd00082">
    <property type="entry name" value="HisKA"/>
    <property type="match status" value="1"/>
</dbReference>
<keyword evidence="4" id="KW-0597">Phosphoprotein</keyword>
<evidence type="ECO:0000256" key="4">
    <source>
        <dbReference type="ARBA" id="ARBA00022553"/>
    </source>
</evidence>
<evidence type="ECO:0000313" key="14">
    <source>
        <dbReference type="EMBL" id="MEN3537972.1"/>
    </source>
</evidence>
<feature type="compositionally biased region" description="Pro residues" evidence="11">
    <location>
        <begin position="403"/>
        <end position="418"/>
    </location>
</feature>
<dbReference type="InterPro" id="IPR036097">
    <property type="entry name" value="HisK_dim/P_sf"/>
</dbReference>
<sequence>MNTKRSFDPERRLLIRTRRRITAQVAAVFTLAIALLGAMVYCVVVAEQDATARRDLAVAAMSAPMDHPPPCVWLFELRADTVRSSPGAPAGLPVRETLDRVAADGRTRVDVADIGGHTYLVRTQRRGDVLLQAVRDLYYPVTERQRLLRTLCAAEVAALLAALLIGQVLARRAIAPLGEALDRQRRFTADVSHELRSPLARLHVRAQLAARRLRREPDPRVIAGDVERLVTGIGQLGEVIEDMLLSTQLRQHRRPFGPADLAALAEEAADAEAARAGQRGVTIDLRRDPGDHVVCGAPSALRRVISALLDNALRHTSAGGHIWVTVCSGPGTVRLSVRDDGVGLDPRDGERLLARHAGVPHTGGLGIGLALVREVMDAHGGTIDVDGRPGAGATFTIHLPRATPDPAPRLSPVGPPAPAARERDGHNAGGDGLRPRRRLPVVLRGWRSVLTRAGAR</sequence>
<dbReference type="SMART" id="SM00387">
    <property type="entry name" value="HATPase_c"/>
    <property type="match status" value="1"/>
</dbReference>
<dbReference type="SUPFAM" id="SSF47384">
    <property type="entry name" value="Homodimeric domain of signal transducing histidine kinase"/>
    <property type="match status" value="1"/>
</dbReference>
<evidence type="ECO:0000256" key="7">
    <source>
        <dbReference type="ARBA" id="ARBA00022777"/>
    </source>
</evidence>
<reference evidence="14 15" key="1">
    <citation type="submission" date="2024-05" db="EMBL/GenBank/DDBJ databases">
        <title>Microbispora sp.ZYX-F-249.</title>
        <authorList>
            <person name="Xie H."/>
        </authorList>
    </citation>
    <scope>NUCLEOTIDE SEQUENCE [LARGE SCALE GENOMIC DNA]</scope>
    <source>
        <strain evidence="14 15">ZYX-F-249</strain>
    </source>
</reference>
<evidence type="ECO:0000256" key="11">
    <source>
        <dbReference type="SAM" id="MobiDB-lite"/>
    </source>
</evidence>
<evidence type="ECO:0000256" key="2">
    <source>
        <dbReference type="ARBA" id="ARBA00004236"/>
    </source>
</evidence>
<name>A0ABV0AT17_9ACTN</name>
<dbReference type="InterPro" id="IPR050428">
    <property type="entry name" value="TCS_sensor_his_kinase"/>
</dbReference>
<dbReference type="SMART" id="SM00388">
    <property type="entry name" value="HisKA"/>
    <property type="match status" value="1"/>
</dbReference>
<comment type="catalytic activity">
    <reaction evidence="1">
        <text>ATP + protein L-histidine = ADP + protein N-phospho-L-histidine.</text>
        <dbReference type="EC" id="2.7.13.3"/>
    </reaction>
</comment>
<dbReference type="PANTHER" id="PTHR45436:SF5">
    <property type="entry name" value="SENSOR HISTIDINE KINASE TRCS"/>
    <property type="match status" value="1"/>
</dbReference>
<keyword evidence="5" id="KW-0808">Transferase</keyword>
<keyword evidence="10 12" id="KW-0472">Membrane</keyword>
<evidence type="ECO:0000256" key="6">
    <source>
        <dbReference type="ARBA" id="ARBA00022692"/>
    </source>
</evidence>
<keyword evidence="15" id="KW-1185">Reference proteome</keyword>
<dbReference type="InterPro" id="IPR004358">
    <property type="entry name" value="Sig_transdc_His_kin-like_C"/>
</dbReference>
<comment type="subcellular location">
    <subcellularLocation>
        <location evidence="2">Cell membrane</location>
    </subcellularLocation>
</comment>